<dbReference type="Pfam" id="PF01048">
    <property type="entry name" value="PNP_UDP_1"/>
    <property type="match status" value="1"/>
</dbReference>
<dbReference type="InterPro" id="IPR035994">
    <property type="entry name" value="Nucleoside_phosphorylase_sf"/>
</dbReference>
<evidence type="ECO:0000256" key="1">
    <source>
        <dbReference type="ARBA" id="ARBA00011888"/>
    </source>
</evidence>
<evidence type="ECO:0000313" key="7">
    <source>
        <dbReference type="EMBL" id="MDM8157946.1"/>
    </source>
</evidence>
<dbReference type="NCBIfam" id="NF004489">
    <property type="entry name" value="PRK05819.1"/>
    <property type="match status" value="1"/>
</dbReference>
<comment type="catalytic activity">
    <reaction evidence="5">
        <text>uridine + phosphate = alpha-D-ribose 1-phosphate + uracil</text>
        <dbReference type="Rhea" id="RHEA:24388"/>
        <dbReference type="ChEBI" id="CHEBI:16704"/>
        <dbReference type="ChEBI" id="CHEBI:17568"/>
        <dbReference type="ChEBI" id="CHEBI:43474"/>
        <dbReference type="ChEBI" id="CHEBI:57720"/>
        <dbReference type="EC" id="2.4.2.3"/>
    </reaction>
</comment>
<feature type="domain" description="Nucleoside phosphorylase" evidence="6">
    <location>
        <begin position="15"/>
        <end position="228"/>
    </location>
</feature>
<protein>
    <recommendedName>
        <fullName evidence="2">Uridine phosphorylase</fullName>
        <ecNumber evidence="1">2.4.2.3</ecNumber>
    </recommendedName>
</protein>
<evidence type="ECO:0000256" key="3">
    <source>
        <dbReference type="ARBA" id="ARBA00022676"/>
    </source>
</evidence>
<dbReference type="PANTHER" id="PTHR43691">
    <property type="entry name" value="URIDINE PHOSPHORYLASE"/>
    <property type="match status" value="1"/>
</dbReference>
<proteinExistence type="predicted"/>
<dbReference type="InterPro" id="IPR004402">
    <property type="entry name" value="DeoD-type"/>
</dbReference>
<dbReference type="Proteomes" id="UP001529340">
    <property type="component" value="Unassembled WGS sequence"/>
</dbReference>
<evidence type="ECO:0000256" key="4">
    <source>
        <dbReference type="ARBA" id="ARBA00022679"/>
    </source>
</evidence>
<evidence type="ECO:0000313" key="8">
    <source>
        <dbReference type="Proteomes" id="UP001529340"/>
    </source>
</evidence>
<reference evidence="7 8" key="2">
    <citation type="submission" date="2023-06" db="EMBL/GenBank/DDBJ databases">
        <title>Identification and characterization of horizontal gene transfer across gut microbiota members of farm animals based on homology search.</title>
        <authorList>
            <person name="Schwarzerova J."/>
            <person name="Nykrynova M."/>
            <person name="Jureckova K."/>
            <person name="Cejkova D."/>
            <person name="Rychlik I."/>
        </authorList>
    </citation>
    <scope>NUCLEOTIDE SEQUENCE [LARGE SCALE GENOMIC DNA]</scope>
    <source>
        <strain evidence="7 8">ET39</strain>
    </source>
</reference>
<dbReference type="Gene3D" id="3.40.50.1580">
    <property type="entry name" value="Nucleoside phosphorylase domain"/>
    <property type="match status" value="1"/>
</dbReference>
<dbReference type="NCBIfam" id="TIGR00107">
    <property type="entry name" value="deoD"/>
    <property type="match status" value="1"/>
</dbReference>
<comment type="caution">
    <text evidence="7">The sequence shown here is derived from an EMBL/GenBank/DDBJ whole genome shotgun (WGS) entry which is preliminary data.</text>
</comment>
<gene>
    <name evidence="7" type="primary">deoD</name>
    <name evidence="7" type="ORF">QUV96_09920</name>
</gene>
<dbReference type="RefSeq" id="WP_289608386.1">
    <property type="nucleotide sequence ID" value="NZ_JAUDCG010000054.1"/>
</dbReference>
<keyword evidence="4 7" id="KW-0808">Transferase</keyword>
<dbReference type="EC" id="2.4.2.3" evidence="1"/>
<keyword evidence="8" id="KW-1185">Reference proteome</keyword>
<keyword evidence="3 7" id="KW-0328">Glycosyltransferase</keyword>
<name>A0ABT7UE99_9FIRM</name>
<dbReference type="InterPro" id="IPR000845">
    <property type="entry name" value="Nucleoside_phosphorylase_d"/>
</dbReference>
<organism evidence="7 8">
    <name type="scientific">Amedibacillus dolichus</name>
    <dbReference type="NCBI Taxonomy" id="31971"/>
    <lineage>
        <taxon>Bacteria</taxon>
        <taxon>Bacillati</taxon>
        <taxon>Bacillota</taxon>
        <taxon>Erysipelotrichia</taxon>
        <taxon>Erysipelotrichales</taxon>
        <taxon>Erysipelotrichaceae</taxon>
        <taxon>Amedibacillus</taxon>
    </lineage>
</organism>
<evidence type="ECO:0000256" key="2">
    <source>
        <dbReference type="ARBA" id="ARBA00021980"/>
    </source>
</evidence>
<evidence type="ECO:0000256" key="5">
    <source>
        <dbReference type="ARBA" id="ARBA00048447"/>
    </source>
</evidence>
<evidence type="ECO:0000259" key="6">
    <source>
        <dbReference type="Pfam" id="PF01048"/>
    </source>
</evidence>
<dbReference type="SUPFAM" id="SSF53167">
    <property type="entry name" value="Purine and uridine phosphorylases"/>
    <property type="match status" value="1"/>
</dbReference>
<dbReference type="GO" id="GO:0004731">
    <property type="term" value="F:purine-nucleoside phosphorylase activity"/>
    <property type="evidence" value="ECO:0007669"/>
    <property type="project" value="UniProtKB-EC"/>
</dbReference>
<dbReference type="PANTHER" id="PTHR43691:SF11">
    <property type="entry name" value="FI09636P-RELATED"/>
    <property type="match status" value="1"/>
</dbReference>
<sequence length="239" mass="26963">MATAHNRAQREEIARVVLMPGDPLRAKYIAEKFLSSLVLINDVRNMLGYTGMYKGKRMTVMGSGMGCGSMGIYSHELFNKYDCEVIVRAGSCGAYAPDLQLKEIIVEDSCYSESTYARTYSGYEGSIVYPDEELSNRLYAQAQQHGALCRKGRVHTSDCFYYKKKEDLEDLCGRKGCLGVDMESFALLHNAAVAQKKAAVLLTVSDHPQRKEKLSREERERSFDEMIEIALDTLWTYAE</sequence>
<dbReference type="EMBL" id="JAUDCG010000054">
    <property type="protein sequence ID" value="MDM8157946.1"/>
    <property type="molecule type" value="Genomic_DNA"/>
</dbReference>
<accession>A0ABT7UE99</accession>
<reference evidence="8" key="1">
    <citation type="submission" date="2023-06" db="EMBL/GenBank/DDBJ databases">
        <title>Identification and characterization of horizontal gene transfer across gut microbiota members of farm animals based on homology search.</title>
        <authorList>
            <person name="Zeman M."/>
            <person name="Kubasova T."/>
            <person name="Jahodarova E."/>
            <person name="Nykrynova M."/>
            <person name="Rychlik I."/>
        </authorList>
    </citation>
    <scope>NUCLEOTIDE SEQUENCE [LARGE SCALE GENOMIC DNA]</scope>
    <source>
        <strain evidence="8">ET39</strain>
    </source>
</reference>